<feature type="region of interest" description="Disordered" evidence="1">
    <location>
        <begin position="1"/>
        <end position="21"/>
    </location>
</feature>
<protein>
    <submittedName>
        <fullName evidence="2">Uncharacterized protein</fullName>
    </submittedName>
</protein>
<sequence length="275" mass="29585">MPGMYKHPPGEGPDSVDSSHSYDAKAIAGTERTFSVVADAGLGPVFPQLLFAALVDRVAGHLEICASSGTTADSEDGFLVRQSSNGDGLVICGPAAVIGYEGPVRGLSLQHDDKEELATASAVALSHLGRFRHVLTLPSAALGGDKPFVFLFQNSITDKVLYLTVISLGSAFDIVQLYPPTDGAVAVETGKSIRFSMIGVPNELRLAAGRTSHRDIIRTIVTSEPYKWKSLELPEIWDSRRVRPSNDSPPDRRAERSDGGATWWMEDQVMFTASE</sequence>
<dbReference type="Proteomes" id="UP000639643">
    <property type="component" value="Unassembled WGS sequence"/>
</dbReference>
<evidence type="ECO:0000313" key="3">
    <source>
        <dbReference type="Proteomes" id="UP000639643"/>
    </source>
</evidence>
<dbReference type="AlphaFoldDB" id="A0A8H6NDL3"/>
<evidence type="ECO:0000313" key="2">
    <source>
        <dbReference type="EMBL" id="KAF6828725.1"/>
    </source>
</evidence>
<comment type="caution">
    <text evidence="2">The sequence shown here is derived from an EMBL/GenBank/DDBJ whole genome shotgun (WGS) entry which is preliminary data.</text>
</comment>
<accession>A0A8H6NDL3</accession>
<evidence type="ECO:0000256" key="1">
    <source>
        <dbReference type="SAM" id="MobiDB-lite"/>
    </source>
</evidence>
<feature type="compositionally biased region" description="Basic and acidic residues" evidence="1">
    <location>
        <begin position="249"/>
        <end position="258"/>
    </location>
</feature>
<proteinExistence type="predicted"/>
<keyword evidence="3" id="KW-1185">Reference proteome</keyword>
<name>A0A8H6NDL3_9PEZI</name>
<organism evidence="2 3">
    <name type="scientific">Colletotrichum musicola</name>
    <dbReference type="NCBI Taxonomy" id="2175873"/>
    <lineage>
        <taxon>Eukaryota</taxon>
        <taxon>Fungi</taxon>
        <taxon>Dikarya</taxon>
        <taxon>Ascomycota</taxon>
        <taxon>Pezizomycotina</taxon>
        <taxon>Sordariomycetes</taxon>
        <taxon>Hypocreomycetidae</taxon>
        <taxon>Glomerellales</taxon>
        <taxon>Glomerellaceae</taxon>
        <taxon>Colletotrichum</taxon>
        <taxon>Colletotrichum orchidearum species complex</taxon>
    </lineage>
</organism>
<reference evidence="2" key="1">
    <citation type="journal article" date="2020" name="Phytopathology">
        <title>Genome Sequence Resources of Colletotrichum truncatum, C. plurivorum, C. musicola, and C. sojae: Four Species Pathogenic to Soybean (Glycine max).</title>
        <authorList>
            <person name="Rogerio F."/>
            <person name="Boufleur T.R."/>
            <person name="Ciampi-Guillardi M."/>
            <person name="Sukno S.A."/>
            <person name="Thon M.R."/>
            <person name="Massola Junior N.S."/>
            <person name="Baroncelli R."/>
        </authorList>
    </citation>
    <scope>NUCLEOTIDE SEQUENCE</scope>
    <source>
        <strain evidence="2">LFN0074</strain>
    </source>
</reference>
<dbReference type="OrthoDB" id="3223806at2759"/>
<feature type="region of interest" description="Disordered" evidence="1">
    <location>
        <begin position="240"/>
        <end position="261"/>
    </location>
</feature>
<gene>
    <name evidence="2" type="ORF">CMUS01_08463</name>
</gene>
<dbReference type="EMBL" id="WIGM01000330">
    <property type="protein sequence ID" value="KAF6828725.1"/>
    <property type="molecule type" value="Genomic_DNA"/>
</dbReference>